<keyword evidence="1" id="KW-0496">Mitochondrion</keyword>
<reference evidence="1" key="1">
    <citation type="journal article" date="2020" name="J. Eukaryot. Microbiol.">
        <title>High Sequence Divergence but Limited Architectural Rearrangements in Organelle Genomes of Cyanophora (Glaucophyta) Species.</title>
        <authorList>
            <person name="Russell S."/>
            <person name="Jackson C."/>
            <person name="Reyes-Prieto A."/>
        </authorList>
    </citation>
    <scope>NUCLEOTIDE SEQUENCE</scope>
    <source>
        <strain evidence="1">NIES-764</strain>
    </source>
</reference>
<geneLocation type="mitochondrion" evidence="1"/>
<dbReference type="AlphaFoldDB" id="A0A873WRX3"/>
<dbReference type="RefSeq" id="YP_010041733.1">
    <property type="nucleotide sequence ID" value="NC_054208.1"/>
</dbReference>
<gene>
    <name evidence="1" type="primary">orf14</name>
</gene>
<evidence type="ECO:0000313" key="1">
    <source>
        <dbReference type="EMBL" id="QPB15085.1"/>
    </source>
</evidence>
<dbReference type="EMBL" id="MT919637">
    <property type="protein sequence ID" value="QPB15085.1"/>
    <property type="molecule type" value="Genomic_DNA"/>
</dbReference>
<accession>A0A873WRX3</accession>
<dbReference type="GeneID" id="63648355"/>
<reference evidence="1" key="2">
    <citation type="submission" date="2020-08" db="EMBL/GenBank/DDBJ databases">
        <authorList>
            <person name="Russell S.R."/>
            <person name="Jackson C."/>
            <person name="Reyes-Prieto A."/>
        </authorList>
    </citation>
    <scope>NUCLEOTIDE SEQUENCE</scope>
    <source>
        <strain evidence="1">NIES-764</strain>
    </source>
</reference>
<organism evidence="1">
    <name type="scientific">Cyanophora sudae</name>
    <dbReference type="NCBI Taxonomy" id="1522369"/>
    <lineage>
        <taxon>Eukaryota</taxon>
        <taxon>Glaucocystophyceae</taxon>
        <taxon>Cyanophorales</taxon>
        <taxon>Cyanophoraceae</taxon>
        <taxon>Cyanophora</taxon>
    </lineage>
</organism>
<proteinExistence type="predicted"/>
<sequence length="56" mass="6719">MKKKYHIATKQIQVILSNKCSIFLPFVNSKLFTNFIAINDLYNNIYWKKKIKKIVK</sequence>
<protein>
    <submittedName>
        <fullName evidence="1">Uncharacterized protein</fullName>
    </submittedName>
</protein>
<name>A0A873WRX3_9EUKA</name>